<evidence type="ECO:0000256" key="11">
    <source>
        <dbReference type="ARBA" id="ARBA00022989"/>
    </source>
</evidence>
<dbReference type="AlphaFoldDB" id="A0A5B1L6D2"/>
<keyword evidence="9 17" id="KW-0479">Metal-binding</keyword>
<organism evidence="19 20">
    <name type="scientific">Nocardioides humilatus</name>
    <dbReference type="NCBI Taxonomy" id="2607660"/>
    <lineage>
        <taxon>Bacteria</taxon>
        <taxon>Bacillati</taxon>
        <taxon>Actinomycetota</taxon>
        <taxon>Actinomycetes</taxon>
        <taxon>Propionibacteriales</taxon>
        <taxon>Nocardioidaceae</taxon>
        <taxon>Nocardioides</taxon>
    </lineage>
</organism>
<sequence length="227" mass="24444">MLDRFKDFWQGVVLMPFVKLFIKLGISPDTVTFVGTVGVCVGALAFFPRGELLWGVLFVTAFVFSDLIDGKMARTLGRSSRFGAFWDSTLDRVGDGAIFGGLALYFASDNYDGDYGYLYLCVSLWCLVMGSVTSYARARAESLGMDAKGGLAERADRLVSILVMTGLGALFDLPILMYVTLWALAAASAYTVVFRVRKVYLQAVALDAQSEGPSAAEADAGEAPTAT</sequence>
<keyword evidence="20" id="KW-1185">Reference proteome</keyword>
<feature type="transmembrane region" description="Helical" evidence="17">
    <location>
        <begin position="117"/>
        <end position="138"/>
    </location>
</feature>
<dbReference type="InterPro" id="IPR043130">
    <property type="entry name" value="CDP-OH_PTrfase_TM_dom"/>
</dbReference>
<keyword evidence="17" id="KW-0443">Lipid metabolism</keyword>
<feature type="binding site" evidence="17">
    <location>
        <position position="80"/>
    </location>
    <ligand>
        <name>a CDP-1,2-diacyl-sn-glycerol</name>
        <dbReference type="ChEBI" id="CHEBI:58332"/>
    </ligand>
</feature>
<evidence type="ECO:0000256" key="7">
    <source>
        <dbReference type="ARBA" id="ARBA00022679"/>
    </source>
</evidence>
<evidence type="ECO:0000256" key="10">
    <source>
        <dbReference type="ARBA" id="ARBA00022842"/>
    </source>
</evidence>
<keyword evidence="12 17" id="KW-0472">Membrane</keyword>
<dbReference type="NCBIfam" id="NF045883">
    <property type="entry name" value="PIPSynth"/>
    <property type="match status" value="1"/>
</dbReference>
<evidence type="ECO:0000256" key="4">
    <source>
        <dbReference type="ARBA" id="ARBA00010441"/>
    </source>
</evidence>
<dbReference type="EC" id="2.7.8.-" evidence="17"/>
<evidence type="ECO:0000256" key="2">
    <source>
        <dbReference type="ARBA" id="ARBA00004805"/>
    </source>
</evidence>
<comment type="pathway">
    <text evidence="3">Lipid metabolism.</text>
</comment>
<comment type="caution">
    <text evidence="17">Lacks conserved residue(s) required for the propagation of feature annotation.</text>
</comment>
<comment type="catalytic activity">
    <reaction evidence="16 17">
        <text>a CDP-1,2-diacyl-sn-glycerol + 1D-myo-inositol 3-phosphate = a 1,2-diacyl-sn-glycero-3-phospho-(1D-myo-inositol-3-phosphate) + CMP + H(+)</text>
        <dbReference type="Rhea" id="RHEA:60504"/>
        <dbReference type="ChEBI" id="CHEBI:15378"/>
        <dbReference type="ChEBI" id="CHEBI:58088"/>
        <dbReference type="ChEBI" id="CHEBI:58332"/>
        <dbReference type="ChEBI" id="CHEBI:58401"/>
        <dbReference type="ChEBI" id="CHEBI:60377"/>
    </reaction>
</comment>
<evidence type="ECO:0000256" key="9">
    <source>
        <dbReference type="ARBA" id="ARBA00022723"/>
    </source>
</evidence>
<dbReference type="Proteomes" id="UP000325003">
    <property type="component" value="Unassembled WGS sequence"/>
</dbReference>
<gene>
    <name evidence="19" type="ORF">F0U44_21895</name>
</gene>
<evidence type="ECO:0000313" key="19">
    <source>
        <dbReference type="EMBL" id="KAA1415339.1"/>
    </source>
</evidence>
<dbReference type="InterPro" id="IPR000462">
    <property type="entry name" value="CDP-OH_P_trans"/>
</dbReference>
<dbReference type="PROSITE" id="PS00379">
    <property type="entry name" value="CDP_ALCOHOL_P_TRANSF"/>
    <property type="match status" value="1"/>
</dbReference>
<dbReference type="GO" id="GO:0005886">
    <property type="term" value="C:plasma membrane"/>
    <property type="evidence" value="ECO:0007669"/>
    <property type="project" value="UniProtKB-SubCell"/>
</dbReference>
<feature type="active site" description="Proton acceptor" evidence="17">
    <location>
        <position position="91"/>
    </location>
</feature>
<dbReference type="HAMAP" id="MF_02241">
    <property type="entry name" value="PIP_synthase"/>
    <property type="match status" value="1"/>
</dbReference>
<comment type="subcellular location">
    <subcellularLocation>
        <location evidence="1 17">Cell membrane</location>
        <topology evidence="1 17">Multi-pass membrane protein</topology>
    </subcellularLocation>
</comment>
<evidence type="ECO:0000256" key="12">
    <source>
        <dbReference type="ARBA" id="ARBA00023136"/>
    </source>
</evidence>
<feature type="binding site" evidence="17">
    <location>
        <position position="69"/>
    </location>
    <ligand>
        <name>Mg(2+)</name>
        <dbReference type="ChEBI" id="CHEBI:18420"/>
        <label>1</label>
    </ligand>
</feature>
<comment type="similarity">
    <text evidence="4 17 18">Belongs to the CDP-alcohol phosphatidyltransferase class-I family.</text>
</comment>
<comment type="cofactor">
    <cofactor evidence="17">
        <name>Mg(2+)</name>
        <dbReference type="ChEBI" id="CHEBI:18420"/>
    </cofactor>
    <text evidence="17">Contains a di-nuclear catalytic Mg(2+) center.</text>
</comment>
<keyword evidence="6 17" id="KW-1003">Cell membrane</keyword>
<dbReference type="Pfam" id="PF01066">
    <property type="entry name" value="CDP-OH_P_transf"/>
    <property type="match status" value="1"/>
</dbReference>
<reference evidence="19 20" key="1">
    <citation type="submission" date="2019-09" db="EMBL/GenBank/DDBJ databases">
        <title>Nocardioides panacisoli sp. nov., isolated from the soil of a ginseng field.</title>
        <authorList>
            <person name="Cho C."/>
        </authorList>
    </citation>
    <scope>NUCLEOTIDE SEQUENCE [LARGE SCALE GENOMIC DNA]</scope>
    <source>
        <strain evidence="19 20">BN130099</strain>
    </source>
</reference>
<keyword evidence="17" id="KW-1208">Phospholipid metabolism</keyword>
<keyword evidence="10 17" id="KW-0460">Magnesium</keyword>
<dbReference type="GO" id="GO:0008654">
    <property type="term" value="P:phospholipid biosynthetic process"/>
    <property type="evidence" value="ECO:0007669"/>
    <property type="project" value="UniProtKB-UniRule"/>
</dbReference>
<dbReference type="GO" id="GO:0016780">
    <property type="term" value="F:phosphotransferase activity, for other substituted phosphate groups"/>
    <property type="evidence" value="ECO:0007669"/>
    <property type="project" value="UniProtKB-UniRule"/>
</dbReference>
<dbReference type="GO" id="GO:0000287">
    <property type="term" value="F:magnesium ion binding"/>
    <property type="evidence" value="ECO:0007669"/>
    <property type="project" value="UniProtKB-UniRule"/>
</dbReference>
<dbReference type="UniPathway" id="UPA00220"/>
<evidence type="ECO:0000256" key="18">
    <source>
        <dbReference type="RuleBase" id="RU003750"/>
    </source>
</evidence>
<comment type="caution">
    <text evidence="19">The sequence shown here is derived from an EMBL/GenBank/DDBJ whole genome shotgun (WGS) entry which is preliminary data.</text>
</comment>
<proteinExistence type="inferred from homology"/>
<keyword evidence="17" id="KW-0444">Lipid biosynthesis</keyword>
<comment type="function">
    <text evidence="17">Catalyzes the conjugation of the 1'-hydroxyl group of D-myo-inositol-3-phosphate (also named L-myo-inositol-1-phosphate) with a lipid tail of cytidine diphosphate diacylglycerol (CDP-DAG), forming phosphatidylinositol phosphate (PIP) and CMP. PIP is a precursor of phosphatidylinositol (PI) which is an essential lipid required for cell wall formation.</text>
</comment>
<keyword evidence="8 17" id="KW-0812">Transmembrane</keyword>
<feature type="transmembrane region" description="Helical" evidence="17">
    <location>
        <begin position="52"/>
        <end position="68"/>
    </location>
</feature>
<feature type="binding site" evidence="17">
    <location>
        <position position="87"/>
    </location>
    <ligand>
        <name>Mg(2+)</name>
        <dbReference type="ChEBI" id="CHEBI:18420"/>
        <label>2</label>
    </ligand>
</feature>
<feature type="binding site" evidence="17">
    <location>
        <position position="91"/>
    </location>
    <ligand>
        <name>Mg(2+)</name>
        <dbReference type="ChEBI" id="CHEBI:18420"/>
        <label>2</label>
    </ligand>
</feature>
<evidence type="ECO:0000256" key="17">
    <source>
        <dbReference type="HAMAP-Rule" id="MF_02241"/>
    </source>
</evidence>
<keyword evidence="7 17" id="KW-0808">Transferase</keyword>
<feature type="binding site" evidence="17">
    <location>
        <position position="70"/>
    </location>
    <ligand>
        <name>a CDP-1,2-diacyl-sn-glycerol</name>
        <dbReference type="ChEBI" id="CHEBI:58332"/>
    </ligand>
</feature>
<dbReference type="EMBL" id="VUJV01000010">
    <property type="protein sequence ID" value="KAA1415339.1"/>
    <property type="molecule type" value="Genomic_DNA"/>
</dbReference>
<evidence type="ECO:0000256" key="3">
    <source>
        <dbReference type="ARBA" id="ARBA00005189"/>
    </source>
</evidence>
<evidence type="ECO:0000256" key="1">
    <source>
        <dbReference type="ARBA" id="ARBA00004651"/>
    </source>
</evidence>
<evidence type="ECO:0000256" key="13">
    <source>
        <dbReference type="ARBA" id="ARBA00023935"/>
    </source>
</evidence>
<dbReference type="InterPro" id="IPR044268">
    <property type="entry name" value="PIP_synthase_PgsA1"/>
</dbReference>
<feature type="transmembrane region" description="Helical" evidence="17">
    <location>
        <begin position="20"/>
        <end position="46"/>
    </location>
</feature>
<keyword evidence="11 17" id="KW-1133">Transmembrane helix</keyword>
<protein>
    <recommendedName>
        <fullName evidence="14 17">Phosphatidylinositol phosphate synthase</fullName>
        <shortName evidence="17">PIP synthase</shortName>
        <ecNumber evidence="17">2.7.8.-</ecNumber>
    </recommendedName>
    <alternativeName>
        <fullName evidence="15 17">CDP-diacylglycerol--D-myo-inositol-3-phosphate 3-phosphatidyltransferase</fullName>
    </alternativeName>
</protein>
<accession>A0A5B1L6D2</accession>
<feature type="binding site" evidence="17">
    <location>
        <position position="74"/>
    </location>
    <ligand>
        <name>a CDP-1,2-diacyl-sn-glycerol</name>
        <dbReference type="ChEBI" id="CHEBI:58332"/>
    </ligand>
</feature>
<feature type="binding site" evidence="17">
    <location>
        <position position="87"/>
    </location>
    <ligand>
        <name>Mg(2+)</name>
        <dbReference type="ChEBI" id="CHEBI:18420"/>
        <label>1</label>
    </ligand>
</feature>
<dbReference type="InterPro" id="IPR048254">
    <property type="entry name" value="CDP_ALCOHOL_P_TRANSF_CS"/>
</dbReference>
<evidence type="ECO:0000256" key="5">
    <source>
        <dbReference type="ARBA" id="ARBA00011738"/>
    </source>
</evidence>
<reference evidence="19 20" key="2">
    <citation type="submission" date="2019-09" db="EMBL/GenBank/DDBJ databases">
        <authorList>
            <person name="Jin C."/>
        </authorList>
    </citation>
    <scope>NUCLEOTIDE SEQUENCE [LARGE SCALE GENOMIC DNA]</scope>
    <source>
        <strain evidence="19 20">BN130099</strain>
    </source>
</reference>
<evidence type="ECO:0000256" key="15">
    <source>
        <dbReference type="ARBA" id="ARBA00033137"/>
    </source>
</evidence>
<keyword evidence="17" id="KW-0594">Phospholipid biosynthesis</keyword>
<comment type="catalytic activity">
    <reaction evidence="13 17">
        <text>1,2-di-(9Z-octadecenoyl)-sn-glycero-3-cytidine-5'-diphosphate + 1D-myo-inositol 3-phosphate = 1,2-di-(9Z-octadecenoyl)-sn-glycero-3-phospho-(1D-myo-inositol-3-phosphate) + CMP + H(+)</text>
        <dbReference type="Rhea" id="RHEA:61216"/>
        <dbReference type="ChEBI" id="CHEBI:15378"/>
        <dbReference type="ChEBI" id="CHEBI:58401"/>
        <dbReference type="ChEBI" id="CHEBI:60377"/>
        <dbReference type="ChEBI" id="CHEBI:85356"/>
        <dbReference type="ChEBI" id="CHEBI:144472"/>
    </reaction>
</comment>
<evidence type="ECO:0000313" key="20">
    <source>
        <dbReference type="Proteomes" id="UP000325003"/>
    </source>
</evidence>
<evidence type="ECO:0000256" key="6">
    <source>
        <dbReference type="ARBA" id="ARBA00022475"/>
    </source>
</evidence>
<dbReference type="Gene3D" id="1.20.120.1760">
    <property type="match status" value="1"/>
</dbReference>
<evidence type="ECO:0000256" key="14">
    <source>
        <dbReference type="ARBA" id="ARBA00024082"/>
    </source>
</evidence>
<name>A0A5B1L6D2_9ACTN</name>
<feature type="binding site" evidence="17">
    <location>
        <position position="66"/>
    </location>
    <ligand>
        <name>Mg(2+)</name>
        <dbReference type="ChEBI" id="CHEBI:18420"/>
        <label>1</label>
    </ligand>
</feature>
<dbReference type="RefSeq" id="WP_149730517.1">
    <property type="nucleotide sequence ID" value="NZ_VUJV01000010.1"/>
</dbReference>
<comment type="pathway">
    <text evidence="2 17">Phospholipid metabolism; phosphatidylinositol phosphate biosynthesis.</text>
</comment>
<feature type="binding site" evidence="17">
    <location>
        <position position="66"/>
    </location>
    <ligand>
        <name>Mg(2+)</name>
        <dbReference type="ChEBI" id="CHEBI:18420"/>
        <label>2</label>
    </ligand>
</feature>
<evidence type="ECO:0000256" key="8">
    <source>
        <dbReference type="ARBA" id="ARBA00022692"/>
    </source>
</evidence>
<evidence type="ECO:0000256" key="16">
    <source>
        <dbReference type="ARBA" id="ARBA00048865"/>
    </source>
</evidence>
<comment type="subunit">
    <text evidence="5 17">Homodimer.</text>
</comment>
<feature type="transmembrane region" description="Helical" evidence="17">
    <location>
        <begin position="158"/>
        <end position="185"/>
    </location>
</feature>
<feature type="binding site" evidence="17">
    <location>
        <begin position="29"/>
        <end position="32"/>
    </location>
    <ligand>
        <name>a CDP-1,2-diacyl-sn-glycerol</name>
        <dbReference type="ChEBI" id="CHEBI:58332"/>
    </ligand>
</feature>